<evidence type="ECO:0000313" key="2">
    <source>
        <dbReference type="Proteomes" id="UP001370348"/>
    </source>
</evidence>
<proteinExistence type="predicted"/>
<dbReference type="Proteomes" id="UP001370348">
    <property type="component" value="Chromosome"/>
</dbReference>
<keyword evidence="2" id="KW-1185">Reference proteome</keyword>
<name>A0ABZ2M249_9BACT</name>
<dbReference type="EMBL" id="CP089984">
    <property type="protein sequence ID" value="WXB15884.1"/>
    <property type="molecule type" value="Genomic_DNA"/>
</dbReference>
<gene>
    <name evidence="1" type="ORF">LZC94_01140</name>
</gene>
<evidence type="ECO:0000313" key="1">
    <source>
        <dbReference type="EMBL" id="WXB15884.1"/>
    </source>
</evidence>
<dbReference type="RefSeq" id="WP_394825518.1">
    <property type="nucleotide sequence ID" value="NZ_CP089984.1"/>
</dbReference>
<sequence length="178" mass="19470">MFAPLVRTGDALVRGQAVASRHGLLCAEGNVVCTEPVISPVTGTPCLFYSIRATVRWHEAGMRRQRVLDSRHEAARFALDDGSGAIWIDAVWGGHFEPMETTRQSKPIGPYGHIAGTDFLFGKYKLSTGALPRGAICRVEEHVLPLLPRLYARGKIESRGIGHPGWCKLFLEGRAAAH</sequence>
<organism evidence="1 2">
    <name type="scientific">Pendulispora albinea</name>
    <dbReference type="NCBI Taxonomy" id="2741071"/>
    <lineage>
        <taxon>Bacteria</taxon>
        <taxon>Pseudomonadati</taxon>
        <taxon>Myxococcota</taxon>
        <taxon>Myxococcia</taxon>
        <taxon>Myxococcales</taxon>
        <taxon>Sorangiineae</taxon>
        <taxon>Pendulisporaceae</taxon>
        <taxon>Pendulispora</taxon>
    </lineage>
</organism>
<protein>
    <submittedName>
        <fullName evidence="1">E3 ubiquitin ligase family protein</fullName>
    </submittedName>
</protein>
<accession>A0ABZ2M249</accession>
<reference evidence="1 2" key="1">
    <citation type="submission" date="2021-12" db="EMBL/GenBank/DDBJ databases">
        <title>Discovery of the Pendulisporaceae a myxobacterial family with distinct sporulation behavior and unique specialized metabolism.</title>
        <authorList>
            <person name="Garcia R."/>
            <person name="Popoff A."/>
            <person name="Bader C.D."/>
            <person name="Loehr J."/>
            <person name="Walesch S."/>
            <person name="Walt C."/>
            <person name="Boldt J."/>
            <person name="Bunk B."/>
            <person name="Haeckl F.J.F.P.J."/>
            <person name="Gunesch A.P."/>
            <person name="Birkelbach J."/>
            <person name="Nuebel U."/>
            <person name="Pietschmann T."/>
            <person name="Bach T."/>
            <person name="Mueller R."/>
        </authorList>
    </citation>
    <scope>NUCLEOTIDE SEQUENCE [LARGE SCALE GENOMIC DNA]</scope>
    <source>
        <strain evidence="1 2">MSr11954</strain>
    </source>
</reference>